<gene>
    <name evidence="1" type="ORF">EDC30_104320</name>
</gene>
<keyword evidence="2" id="KW-1185">Reference proteome</keyword>
<organism evidence="1 2">
    <name type="scientific">Paucimonas lemoignei</name>
    <name type="common">Pseudomonas lemoignei</name>
    <dbReference type="NCBI Taxonomy" id="29443"/>
    <lineage>
        <taxon>Bacteria</taxon>
        <taxon>Pseudomonadati</taxon>
        <taxon>Pseudomonadota</taxon>
        <taxon>Betaproteobacteria</taxon>
        <taxon>Burkholderiales</taxon>
        <taxon>Burkholderiaceae</taxon>
        <taxon>Paucimonas</taxon>
    </lineage>
</organism>
<accession>A0A4R3HW63</accession>
<evidence type="ECO:0000313" key="2">
    <source>
        <dbReference type="Proteomes" id="UP000295382"/>
    </source>
</evidence>
<name>A0A4R3HW63_PAULE</name>
<dbReference type="Proteomes" id="UP000295382">
    <property type="component" value="Unassembled WGS sequence"/>
</dbReference>
<evidence type="ECO:0000313" key="1">
    <source>
        <dbReference type="EMBL" id="TCS37516.1"/>
    </source>
</evidence>
<dbReference type="AlphaFoldDB" id="A0A4R3HW63"/>
<reference evidence="1 2" key="1">
    <citation type="submission" date="2019-03" db="EMBL/GenBank/DDBJ databases">
        <title>Genomic Encyclopedia of Type Strains, Phase IV (KMG-IV): sequencing the most valuable type-strain genomes for metagenomic binning, comparative biology and taxonomic classification.</title>
        <authorList>
            <person name="Goeker M."/>
        </authorList>
    </citation>
    <scope>NUCLEOTIDE SEQUENCE [LARGE SCALE GENOMIC DNA]</scope>
    <source>
        <strain evidence="1 2">DSM 7445</strain>
    </source>
</reference>
<proteinExistence type="predicted"/>
<sequence length="61" mass="6498">MTAVLFQSHEASAAAVSHMLRAPVPACALVQLRATRQCPSPSARGETFTAVERYLQAASLQ</sequence>
<comment type="caution">
    <text evidence="1">The sequence shown here is derived from an EMBL/GenBank/DDBJ whole genome shotgun (WGS) entry which is preliminary data.</text>
</comment>
<dbReference type="EMBL" id="SLZQ01000004">
    <property type="protein sequence ID" value="TCS37516.1"/>
    <property type="molecule type" value="Genomic_DNA"/>
</dbReference>
<protein>
    <submittedName>
        <fullName evidence="1">Uncharacterized protein</fullName>
    </submittedName>
</protein>